<dbReference type="Proteomes" id="UP000291591">
    <property type="component" value="Unassembled WGS sequence"/>
</dbReference>
<dbReference type="AlphaFoldDB" id="A0A4Q7UVX3"/>
<evidence type="ECO:0000256" key="3">
    <source>
        <dbReference type="ARBA" id="ARBA00022475"/>
    </source>
</evidence>
<evidence type="ECO:0000313" key="9">
    <source>
        <dbReference type="EMBL" id="RZT84283.1"/>
    </source>
</evidence>
<feature type="transmembrane region" description="Helical" evidence="7">
    <location>
        <begin position="310"/>
        <end position="329"/>
    </location>
</feature>
<feature type="domain" description="Major facilitator superfamily (MFS) profile" evidence="8">
    <location>
        <begin position="21"/>
        <end position="426"/>
    </location>
</feature>
<keyword evidence="5 7" id="KW-1133">Transmembrane helix</keyword>
<feature type="transmembrane region" description="Helical" evidence="7">
    <location>
        <begin position="159"/>
        <end position="184"/>
    </location>
</feature>
<dbReference type="EMBL" id="SHKL01000001">
    <property type="protein sequence ID" value="RZT84283.1"/>
    <property type="molecule type" value="Genomic_DNA"/>
</dbReference>
<reference evidence="9 10" key="1">
    <citation type="submission" date="2019-02" db="EMBL/GenBank/DDBJ databases">
        <title>Sequencing the genomes of 1000 actinobacteria strains.</title>
        <authorList>
            <person name="Klenk H.-P."/>
        </authorList>
    </citation>
    <scope>NUCLEOTIDE SEQUENCE [LARGE SCALE GENOMIC DNA]</scope>
    <source>
        <strain evidence="9 10">DSM 45779</strain>
    </source>
</reference>
<keyword evidence="10" id="KW-1185">Reference proteome</keyword>
<feature type="transmembrane region" description="Helical" evidence="7">
    <location>
        <begin position="196"/>
        <end position="217"/>
    </location>
</feature>
<evidence type="ECO:0000313" key="10">
    <source>
        <dbReference type="Proteomes" id="UP000291591"/>
    </source>
</evidence>
<dbReference type="PROSITE" id="PS00216">
    <property type="entry name" value="SUGAR_TRANSPORT_1"/>
    <property type="match status" value="1"/>
</dbReference>
<dbReference type="InterPro" id="IPR020846">
    <property type="entry name" value="MFS_dom"/>
</dbReference>
<gene>
    <name evidence="9" type="ORF">EV383_1121</name>
</gene>
<dbReference type="PROSITE" id="PS50850">
    <property type="entry name" value="MFS"/>
    <property type="match status" value="1"/>
</dbReference>
<evidence type="ECO:0000256" key="1">
    <source>
        <dbReference type="ARBA" id="ARBA00004651"/>
    </source>
</evidence>
<comment type="subcellular location">
    <subcellularLocation>
        <location evidence="1">Cell membrane</location>
        <topology evidence="1">Multi-pass membrane protein</topology>
    </subcellularLocation>
</comment>
<dbReference type="PROSITE" id="PS00217">
    <property type="entry name" value="SUGAR_TRANSPORT_2"/>
    <property type="match status" value="1"/>
</dbReference>
<feature type="transmembrane region" description="Helical" evidence="7">
    <location>
        <begin position="58"/>
        <end position="82"/>
    </location>
</feature>
<feature type="transmembrane region" description="Helical" evidence="7">
    <location>
        <begin position="335"/>
        <end position="353"/>
    </location>
</feature>
<dbReference type="Gene3D" id="1.20.1250.20">
    <property type="entry name" value="MFS general substrate transporter like domains"/>
    <property type="match status" value="2"/>
</dbReference>
<dbReference type="PANTHER" id="PTHR43045">
    <property type="entry name" value="SHIKIMATE TRANSPORTER"/>
    <property type="match status" value="1"/>
</dbReference>
<dbReference type="InterPro" id="IPR011701">
    <property type="entry name" value="MFS"/>
</dbReference>
<evidence type="ECO:0000256" key="4">
    <source>
        <dbReference type="ARBA" id="ARBA00022692"/>
    </source>
</evidence>
<sequence>MPRMTSGVGTEAVPEVSMGRIAVAGFIGTTIEFFDFYAYGIAAALVLNAAFFPNLDPVAGTLAAFSTYAVAFLSRPLGSALFGHWGDRIGRKSMLIASLLTMGLSTALVGALPGYATLGVFAPILLVVLRFVQGIGLGGEWGGAALLAAEHAPPGKRGLYTLFPQLGPAIGFILANGVFLGLSIGMDSATFAAWGWRIPFLASAVLVLVGLLVRLGIAESPVFRRASPARVPLAGLLRHQPRELLLGSGAMIVQYALFYTATTYCLSYGTSILKIPRTEMLLLTMIAVIFLGLFTAASSLASDRFGRRRVVLAGCVAGIVWGLVMFPLLDTRSPVLIVVALGGALAIMGLSYGPMAAYLPELFDTRHRYSGASMAYSLGGVLGGAVPPLVATALQASLGSIAIGGFISLLAVLSLLCVLALRETRDRDLSAAA</sequence>
<dbReference type="CDD" id="cd17369">
    <property type="entry name" value="MFS_ShiA_like"/>
    <property type="match status" value="1"/>
</dbReference>
<evidence type="ECO:0000256" key="2">
    <source>
        <dbReference type="ARBA" id="ARBA00022448"/>
    </source>
</evidence>
<dbReference type="PANTHER" id="PTHR43045:SF2">
    <property type="entry name" value="INNER MEMBRANE METABOLITE TRANSPORT PROTEIN YHJE"/>
    <property type="match status" value="1"/>
</dbReference>
<evidence type="ECO:0000259" key="8">
    <source>
        <dbReference type="PROSITE" id="PS50850"/>
    </source>
</evidence>
<feature type="transmembrane region" description="Helical" evidence="7">
    <location>
        <begin position="94"/>
        <end position="115"/>
    </location>
</feature>
<organism evidence="9 10">
    <name type="scientific">Pseudonocardia sediminis</name>
    <dbReference type="NCBI Taxonomy" id="1397368"/>
    <lineage>
        <taxon>Bacteria</taxon>
        <taxon>Bacillati</taxon>
        <taxon>Actinomycetota</taxon>
        <taxon>Actinomycetes</taxon>
        <taxon>Pseudonocardiales</taxon>
        <taxon>Pseudonocardiaceae</taxon>
        <taxon>Pseudonocardia</taxon>
    </lineage>
</organism>
<keyword evidence="6 7" id="KW-0472">Membrane</keyword>
<dbReference type="InterPro" id="IPR005829">
    <property type="entry name" value="Sugar_transporter_CS"/>
</dbReference>
<keyword evidence="2" id="KW-0813">Transport</keyword>
<proteinExistence type="predicted"/>
<comment type="caution">
    <text evidence="9">The sequence shown here is derived from an EMBL/GenBank/DDBJ whole genome shotgun (WGS) entry which is preliminary data.</text>
</comment>
<evidence type="ECO:0000256" key="6">
    <source>
        <dbReference type="ARBA" id="ARBA00023136"/>
    </source>
</evidence>
<dbReference type="GO" id="GO:0022857">
    <property type="term" value="F:transmembrane transporter activity"/>
    <property type="evidence" value="ECO:0007669"/>
    <property type="project" value="InterPro"/>
</dbReference>
<feature type="transmembrane region" description="Helical" evidence="7">
    <location>
        <begin position="400"/>
        <end position="421"/>
    </location>
</feature>
<dbReference type="InterPro" id="IPR036259">
    <property type="entry name" value="MFS_trans_sf"/>
</dbReference>
<feature type="transmembrane region" description="Helical" evidence="7">
    <location>
        <begin position="21"/>
        <end position="52"/>
    </location>
</feature>
<feature type="transmembrane region" description="Helical" evidence="7">
    <location>
        <begin position="374"/>
        <end position="394"/>
    </location>
</feature>
<dbReference type="GO" id="GO:0005886">
    <property type="term" value="C:plasma membrane"/>
    <property type="evidence" value="ECO:0007669"/>
    <property type="project" value="UniProtKB-SubCell"/>
</dbReference>
<dbReference type="SUPFAM" id="SSF103473">
    <property type="entry name" value="MFS general substrate transporter"/>
    <property type="match status" value="1"/>
</dbReference>
<keyword evidence="3" id="KW-1003">Cell membrane</keyword>
<protein>
    <submittedName>
        <fullName evidence="9">Metabolite-proton symporter</fullName>
    </submittedName>
</protein>
<name>A0A4Q7UVX3_PSEST</name>
<feature type="transmembrane region" description="Helical" evidence="7">
    <location>
        <begin position="281"/>
        <end position="301"/>
    </location>
</feature>
<evidence type="ECO:0000256" key="7">
    <source>
        <dbReference type="SAM" id="Phobius"/>
    </source>
</evidence>
<accession>A0A4Q7UVX3</accession>
<feature type="transmembrane region" description="Helical" evidence="7">
    <location>
        <begin position="121"/>
        <end position="147"/>
    </location>
</feature>
<feature type="transmembrane region" description="Helical" evidence="7">
    <location>
        <begin position="244"/>
        <end position="261"/>
    </location>
</feature>
<evidence type="ECO:0000256" key="5">
    <source>
        <dbReference type="ARBA" id="ARBA00022989"/>
    </source>
</evidence>
<keyword evidence="4 7" id="KW-0812">Transmembrane</keyword>
<dbReference type="Pfam" id="PF07690">
    <property type="entry name" value="MFS_1"/>
    <property type="match status" value="1"/>
</dbReference>